<accession>A0A8C9T3L2</accession>
<dbReference type="OrthoDB" id="10604076at2759"/>
<evidence type="ECO:0000313" key="7">
    <source>
        <dbReference type="Ensembl" id="ENSSFOP00015041613.1"/>
    </source>
</evidence>
<dbReference type="GeneTree" id="ENSGT00990000213210"/>
<keyword evidence="6" id="KW-0732">Signal</keyword>
<evidence type="ECO:0000256" key="2">
    <source>
        <dbReference type="ARBA" id="ARBA00005516"/>
    </source>
</evidence>
<feature type="compositionally biased region" description="Acidic residues" evidence="5">
    <location>
        <begin position="91"/>
        <end position="101"/>
    </location>
</feature>
<keyword evidence="3" id="KW-0964">Secreted</keyword>
<feature type="compositionally biased region" description="Polar residues" evidence="5">
    <location>
        <begin position="103"/>
        <end position="114"/>
    </location>
</feature>
<name>A0A8C9T3L2_SCLFO</name>
<organism evidence="7 8">
    <name type="scientific">Scleropages formosus</name>
    <name type="common">Asian bonytongue</name>
    <name type="synonym">Osteoglossum formosum</name>
    <dbReference type="NCBI Taxonomy" id="113540"/>
    <lineage>
        <taxon>Eukaryota</taxon>
        <taxon>Metazoa</taxon>
        <taxon>Chordata</taxon>
        <taxon>Craniata</taxon>
        <taxon>Vertebrata</taxon>
        <taxon>Euteleostomi</taxon>
        <taxon>Actinopterygii</taxon>
        <taxon>Neopterygii</taxon>
        <taxon>Teleostei</taxon>
        <taxon>Osteoglossocephala</taxon>
        <taxon>Osteoglossomorpha</taxon>
        <taxon>Osteoglossiformes</taxon>
        <taxon>Osteoglossidae</taxon>
        <taxon>Scleropages</taxon>
    </lineage>
</organism>
<dbReference type="GO" id="GO:0031854">
    <property type="term" value="F:orexigenic neuropeptide QRFP receptor binding"/>
    <property type="evidence" value="ECO:0007669"/>
    <property type="project" value="InterPro"/>
</dbReference>
<evidence type="ECO:0000256" key="4">
    <source>
        <dbReference type="ARBA" id="ARBA00022815"/>
    </source>
</evidence>
<comment type="similarity">
    <text evidence="2">Belongs to the RFamide neuropeptide family.</text>
</comment>
<reference evidence="7 8" key="1">
    <citation type="submission" date="2019-04" db="EMBL/GenBank/DDBJ databases">
        <authorList>
            <consortium name="Wellcome Sanger Institute Data Sharing"/>
        </authorList>
    </citation>
    <scope>NUCLEOTIDE SEQUENCE [LARGE SCALE GENOMIC DNA]</scope>
</reference>
<evidence type="ECO:0000256" key="3">
    <source>
        <dbReference type="ARBA" id="ARBA00022525"/>
    </source>
</evidence>
<evidence type="ECO:0000313" key="8">
    <source>
        <dbReference type="Proteomes" id="UP000694397"/>
    </source>
</evidence>
<dbReference type="Ensembl" id="ENSSFOT00015041579.1">
    <property type="protein sequence ID" value="ENSSFOP00015041613.1"/>
    <property type="gene ID" value="ENSSFOG00015027654.1"/>
</dbReference>
<evidence type="ECO:0000256" key="6">
    <source>
        <dbReference type="SAM" id="SignalP"/>
    </source>
</evidence>
<evidence type="ECO:0000256" key="1">
    <source>
        <dbReference type="ARBA" id="ARBA00004613"/>
    </source>
</evidence>
<reference evidence="7" key="2">
    <citation type="submission" date="2025-08" db="UniProtKB">
        <authorList>
            <consortium name="Ensembl"/>
        </authorList>
    </citation>
    <scope>IDENTIFICATION</scope>
</reference>
<keyword evidence="8" id="KW-1185">Reference proteome</keyword>
<evidence type="ECO:0000256" key="5">
    <source>
        <dbReference type="SAM" id="MobiDB-lite"/>
    </source>
</evidence>
<feature type="signal peptide" evidence="6">
    <location>
        <begin position="1"/>
        <end position="23"/>
    </location>
</feature>
<dbReference type="AlphaFoldDB" id="A0A8C9T3L2"/>
<feature type="chain" id="PRO_5034881294" evidence="6">
    <location>
        <begin position="24"/>
        <end position="150"/>
    </location>
</feature>
<proteinExistence type="inferred from homology"/>
<dbReference type="Pfam" id="PF11109">
    <property type="entry name" value="RFamide_26RFa"/>
    <property type="match status" value="1"/>
</dbReference>
<keyword evidence="4" id="KW-0027">Amidation</keyword>
<dbReference type="InterPro" id="IPR024565">
    <property type="entry name" value="P518"/>
</dbReference>
<comment type="subcellular location">
    <subcellularLocation>
        <location evidence="1">Secreted</location>
    </subcellularLocation>
</comment>
<reference evidence="7" key="3">
    <citation type="submission" date="2025-09" db="UniProtKB">
        <authorList>
            <consortium name="Ensembl"/>
        </authorList>
    </citation>
    <scope>IDENTIFICATION</scope>
</reference>
<feature type="region of interest" description="Disordered" evidence="5">
    <location>
        <begin position="79"/>
        <end position="114"/>
    </location>
</feature>
<protein>
    <submittedName>
        <fullName evidence="7">Uncharacterized protein</fullName>
    </submittedName>
</protein>
<dbReference type="Proteomes" id="UP000694397">
    <property type="component" value="Chromosome 17"/>
</dbReference>
<sequence length="150" mass="17127">MRSTCPLYILLLLEVGNFYRVDGALGDRADFEQALWSVRKMPKVVHSVRTAQEHFSETRPDFSKWFTDALKGLEGSYRDPGGRHLLLDSGPMEDELLEEPPNEGTQQRSSRSQVLASVYTHKRTSDLENLAEGLNEYRSKGGFTFRFGRK</sequence>
<dbReference type="GO" id="GO:0005576">
    <property type="term" value="C:extracellular region"/>
    <property type="evidence" value="ECO:0007669"/>
    <property type="project" value="UniProtKB-SubCell"/>
</dbReference>